<accession>A0A2T7P7Y4</accession>
<protein>
    <submittedName>
        <fullName evidence="1">Uncharacterized protein</fullName>
    </submittedName>
</protein>
<sequence>MAKGDVEFRRLKNTMVLWLLRVVLEDEVKQKMCSLRNSFLQQLSAYNARCRSGAFAQHVAEPTWRFWKALCFLRPFIKLKDRTHLCHARIPLARQDTVMRQCIKAEERLAVTLRYLGSDQGKKKRNLQKRIICC</sequence>
<dbReference type="OrthoDB" id="6629625at2759"/>
<gene>
    <name evidence="1" type="ORF">C0Q70_08770</name>
</gene>
<name>A0A2T7P7Y4_POMCA</name>
<proteinExistence type="predicted"/>
<reference evidence="1 2" key="1">
    <citation type="submission" date="2018-04" db="EMBL/GenBank/DDBJ databases">
        <title>The genome of golden apple snail Pomacea canaliculata provides insight into stress tolerance and invasive adaptation.</title>
        <authorList>
            <person name="Liu C."/>
            <person name="Liu B."/>
            <person name="Ren Y."/>
            <person name="Zhang Y."/>
            <person name="Wang H."/>
            <person name="Li S."/>
            <person name="Jiang F."/>
            <person name="Yin L."/>
            <person name="Zhang G."/>
            <person name="Qian W."/>
            <person name="Fan W."/>
        </authorList>
    </citation>
    <scope>NUCLEOTIDE SEQUENCE [LARGE SCALE GENOMIC DNA]</scope>
    <source>
        <strain evidence="1">SZHN2017</strain>
        <tissue evidence="1">Muscle</tissue>
    </source>
</reference>
<evidence type="ECO:0000313" key="1">
    <source>
        <dbReference type="EMBL" id="PVD29519.1"/>
    </source>
</evidence>
<comment type="caution">
    <text evidence="1">The sequence shown here is derived from an EMBL/GenBank/DDBJ whole genome shotgun (WGS) entry which is preliminary data.</text>
</comment>
<evidence type="ECO:0000313" key="2">
    <source>
        <dbReference type="Proteomes" id="UP000245119"/>
    </source>
</evidence>
<organism evidence="1 2">
    <name type="scientific">Pomacea canaliculata</name>
    <name type="common">Golden apple snail</name>
    <dbReference type="NCBI Taxonomy" id="400727"/>
    <lineage>
        <taxon>Eukaryota</taxon>
        <taxon>Metazoa</taxon>
        <taxon>Spiralia</taxon>
        <taxon>Lophotrochozoa</taxon>
        <taxon>Mollusca</taxon>
        <taxon>Gastropoda</taxon>
        <taxon>Caenogastropoda</taxon>
        <taxon>Architaenioglossa</taxon>
        <taxon>Ampullarioidea</taxon>
        <taxon>Ampullariidae</taxon>
        <taxon>Pomacea</taxon>
    </lineage>
</organism>
<keyword evidence="2" id="KW-1185">Reference proteome</keyword>
<dbReference type="AlphaFoldDB" id="A0A2T7P7Y4"/>
<dbReference type="EMBL" id="PZQS01000005">
    <property type="protein sequence ID" value="PVD29519.1"/>
    <property type="molecule type" value="Genomic_DNA"/>
</dbReference>
<dbReference type="Proteomes" id="UP000245119">
    <property type="component" value="Linkage Group LG5"/>
</dbReference>